<dbReference type="EMBL" id="HBIJ01015224">
    <property type="protein sequence ID" value="CAE0369415.1"/>
    <property type="molecule type" value="Transcribed_RNA"/>
</dbReference>
<dbReference type="FunFam" id="3.30.930.10:FF:000007">
    <property type="entry name" value="Bifunctional glutamate/proline--tRNA ligase"/>
    <property type="match status" value="1"/>
</dbReference>
<dbReference type="InterPro" id="IPR016061">
    <property type="entry name" value="Pro-tRNA_ligase_II_C"/>
</dbReference>
<evidence type="ECO:0000256" key="6">
    <source>
        <dbReference type="ARBA" id="ARBA00023146"/>
    </source>
</evidence>
<sequence length="758" mass="84933">MRNQKINMLGIKKTSKFSVLDTGGAITKTTIQGGKYNVIPTESGNVCLDKLKELGIAHTLYEHEEVPTVEIMIEVLNGINARLTKNLLLKDKKSGSIFLVTTTPERNVDLKALNKMLGLKENANLRFTDCEKLLNVTKGAVSPYAVINDTDNVVQMALDAELLQSTEICTHPLRCDRSVSVEPNALLKYLEATGHPAKILEFSMETGGAVINVSVEKNTKPPPSHKKSSPPTKQVANREASQRNKKGNKETLECILAKKDEDFAGWFAEVITKSEMIEYGKVSGCYILRPWSFGIWEQIQAWFDRRIKEDADVQNCYFPLFVTKGALEAEEDHVEGFAPEVAWVTRSGDTEMAEPIAVRPTSETIMYPEFAKWLRSHRDLPLKLNQWCSVVRWEFKYPTPFLRSREFLWQEGHTAHATIQEADQMVAQILELYRRVYEELLAVPVIPGTKTEKEKFAGGHRTTTVEAYVAGSGRAIQGATSHNLGQNFGKIYHIEVEDQEAGKKLIPWQTSWGLTTRSIGVAVMVHGDDQGLVLPPRVAPLHVVIVPLVYKTCTMEQLSPFVDLVMAAVKSKGFRCKVDNRSNYSPGWKYNHWEQKGVPIRMEIGPRDLEAKQVTAVRRVDGNKSTIPLENIASTIESLLNQAHDIMFAKASAARDSKLVQVTKWEDFVPALDNNCLVLTPWCDPADQEAEEKVKELSRTEALQRAGMDQEDVRTATSVAAKTLCVPHNQPTKLPDGTTKCFFTGRDATCWCLWGRSY</sequence>
<protein>
    <recommendedName>
        <fullName evidence="1">proline--tRNA ligase</fullName>
        <ecNumber evidence="1">6.1.1.15</ecNumber>
    </recommendedName>
    <alternativeName>
        <fullName evidence="7">Prolyl-tRNA synthetase</fullName>
    </alternativeName>
</protein>
<proteinExistence type="inferred from homology"/>
<dbReference type="GO" id="GO:0002161">
    <property type="term" value="F:aminoacyl-tRNA deacylase activity"/>
    <property type="evidence" value="ECO:0007669"/>
    <property type="project" value="InterPro"/>
</dbReference>
<dbReference type="InterPro" id="IPR033721">
    <property type="entry name" value="ProRS_core_arch_euk"/>
</dbReference>
<dbReference type="CDD" id="cd00778">
    <property type="entry name" value="ProRS_core_arch_euk"/>
    <property type="match status" value="1"/>
</dbReference>
<dbReference type="GO" id="GO:0017101">
    <property type="term" value="C:aminoacyl-tRNA synthetase multienzyme complex"/>
    <property type="evidence" value="ECO:0007669"/>
    <property type="project" value="TreeGrafter"/>
</dbReference>
<dbReference type="SUPFAM" id="SSF52954">
    <property type="entry name" value="Class II aaRS ABD-related"/>
    <property type="match status" value="1"/>
</dbReference>
<evidence type="ECO:0000313" key="11">
    <source>
        <dbReference type="EMBL" id="CAE0369414.1"/>
    </source>
</evidence>
<dbReference type="InterPro" id="IPR002316">
    <property type="entry name" value="Pro-tRNA-ligase_IIa"/>
</dbReference>
<dbReference type="FunFam" id="3.40.50.800:FF:000005">
    <property type="entry name" value="bifunctional glutamate/proline--tRNA ligase"/>
    <property type="match status" value="1"/>
</dbReference>
<dbReference type="InterPro" id="IPR004499">
    <property type="entry name" value="Pro-tRNA-ligase_IIa_arc-type"/>
</dbReference>
<dbReference type="InterPro" id="IPR007214">
    <property type="entry name" value="YbaK/aa-tRNA-synth-assoc-dom"/>
</dbReference>
<dbReference type="HAMAP" id="MF_01571">
    <property type="entry name" value="Pro_tRNA_synth_type3"/>
    <property type="match status" value="1"/>
</dbReference>
<dbReference type="SUPFAM" id="SSF64586">
    <property type="entry name" value="C-terminal domain of ProRS"/>
    <property type="match status" value="1"/>
</dbReference>
<dbReference type="Gene3D" id="3.40.50.800">
    <property type="entry name" value="Anticodon-binding domain"/>
    <property type="match status" value="1"/>
</dbReference>
<dbReference type="InterPro" id="IPR036754">
    <property type="entry name" value="YbaK/aa-tRNA-synt-asso_dom_sf"/>
</dbReference>
<dbReference type="PROSITE" id="PS50862">
    <property type="entry name" value="AA_TRNA_LIGASE_II"/>
    <property type="match status" value="1"/>
</dbReference>
<keyword evidence="5" id="KW-0648">Protein biosynthesis</keyword>
<evidence type="ECO:0000256" key="9">
    <source>
        <dbReference type="SAM" id="MobiDB-lite"/>
    </source>
</evidence>
<dbReference type="InterPro" id="IPR045864">
    <property type="entry name" value="aa-tRNA-synth_II/BPL/LPL"/>
</dbReference>
<dbReference type="NCBIfam" id="TIGR00408">
    <property type="entry name" value="proS_fam_I"/>
    <property type="match status" value="1"/>
</dbReference>
<evidence type="ECO:0000313" key="12">
    <source>
        <dbReference type="EMBL" id="CAE0369415.1"/>
    </source>
</evidence>
<evidence type="ECO:0000256" key="1">
    <source>
        <dbReference type="ARBA" id="ARBA00012831"/>
    </source>
</evidence>
<evidence type="ECO:0000256" key="4">
    <source>
        <dbReference type="ARBA" id="ARBA00022840"/>
    </source>
</evidence>
<dbReference type="Gene3D" id="3.30.110.30">
    <property type="entry name" value="C-terminal domain of ProRS"/>
    <property type="match status" value="1"/>
</dbReference>
<comment type="catalytic activity">
    <reaction evidence="8">
        <text>tRNA(Pro) + L-proline + ATP = L-prolyl-tRNA(Pro) + AMP + diphosphate</text>
        <dbReference type="Rhea" id="RHEA:14305"/>
        <dbReference type="Rhea" id="RHEA-COMP:9700"/>
        <dbReference type="Rhea" id="RHEA-COMP:9702"/>
        <dbReference type="ChEBI" id="CHEBI:30616"/>
        <dbReference type="ChEBI" id="CHEBI:33019"/>
        <dbReference type="ChEBI" id="CHEBI:60039"/>
        <dbReference type="ChEBI" id="CHEBI:78442"/>
        <dbReference type="ChEBI" id="CHEBI:78532"/>
        <dbReference type="ChEBI" id="CHEBI:456215"/>
        <dbReference type="EC" id="6.1.1.15"/>
    </reaction>
</comment>
<dbReference type="GO" id="GO:0005737">
    <property type="term" value="C:cytoplasm"/>
    <property type="evidence" value="ECO:0007669"/>
    <property type="project" value="InterPro"/>
</dbReference>
<dbReference type="AlphaFoldDB" id="A0A6S8DLL8"/>
<dbReference type="SUPFAM" id="SSF55826">
    <property type="entry name" value="YbaK/ProRS associated domain"/>
    <property type="match status" value="1"/>
</dbReference>
<dbReference type="Gene3D" id="3.30.930.10">
    <property type="entry name" value="Bira Bifunctional Protein, Domain 2"/>
    <property type="match status" value="1"/>
</dbReference>
<feature type="region of interest" description="Disordered" evidence="9">
    <location>
        <begin position="215"/>
        <end position="247"/>
    </location>
</feature>
<evidence type="ECO:0000259" key="10">
    <source>
        <dbReference type="PROSITE" id="PS50862"/>
    </source>
</evidence>
<dbReference type="EMBL" id="HBIJ01015223">
    <property type="protein sequence ID" value="CAE0369414.1"/>
    <property type="molecule type" value="Transcribed_RNA"/>
</dbReference>
<dbReference type="GO" id="GO:0005524">
    <property type="term" value="F:ATP binding"/>
    <property type="evidence" value="ECO:0007669"/>
    <property type="project" value="UniProtKB-KW"/>
</dbReference>
<evidence type="ECO:0000256" key="3">
    <source>
        <dbReference type="ARBA" id="ARBA00022741"/>
    </source>
</evidence>
<dbReference type="Pfam" id="PF09180">
    <property type="entry name" value="ProRS-C_1"/>
    <property type="match status" value="1"/>
</dbReference>
<dbReference type="InterPro" id="IPR017449">
    <property type="entry name" value="Pro-tRNA_synth_II"/>
</dbReference>
<dbReference type="PANTHER" id="PTHR43382:SF2">
    <property type="entry name" value="BIFUNCTIONAL GLUTAMATE_PROLINE--TRNA LIGASE"/>
    <property type="match status" value="1"/>
</dbReference>
<dbReference type="PANTHER" id="PTHR43382">
    <property type="entry name" value="PROLYL-TRNA SYNTHETASE"/>
    <property type="match status" value="1"/>
</dbReference>
<dbReference type="InterPro" id="IPR004154">
    <property type="entry name" value="Anticodon-bd"/>
</dbReference>
<evidence type="ECO:0000256" key="2">
    <source>
        <dbReference type="ARBA" id="ARBA00022598"/>
    </source>
</evidence>
<feature type="domain" description="Aminoacyl-transfer RNA synthetases class-II family profile" evidence="10">
    <location>
        <begin position="295"/>
        <end position="535"/>
    </location>
</feature>
<dbReference type="InterPro" id="IPR002314">
    <property type="entry name" value="aa-tRNA-synt_IIb"/>
</dbReference>
<keyword evidence="3" id="KW-0547">Nucleotide-binding</keyword>
<dbReference type="SUPFAM" id="SSF55681">
    <property type="entry name" value="Class II aaRS and biotin synthetases"/>
    <property type="match status" value="1"/>
</dbReference>
<keyword evidence="4" id="KW-0067">ATP-binding</keyword>
<keyword evidence="6" id="KW-0030">Aminoacyl-tRNA synthetase</keyword>
<organism evidence="12">
    <name type="scientific">Aureoumbra lagunensis</name>
    <dbReference type="NCBI Taxonomy" id="44058"/>
    <lineage>
        <taxon>Eukaryota</taxon>
        <taxon>Sar</taxon>
        <taxon>Stramenopiles</taxon>
        <taxon>Ochrophyta</taxon>
        <taxon>Pelagophyceae</taxon>
        <taxon>Pelagomonadales</taxon>
        <taxon>Aureoumbra</taxon>
    </lineage>
</organism>
<dbReference type="InterPro" id="IPR036621">
    <property type="entry name" value="Anticodon-bd_dom_sf"/>
</dbReference>
<dbReference type="SMART" id="SM00946">
    <property type="entry name" value="ProRS-C_1"/>
    <property type="match status" value="1"/>
</dbReference>
<dbReference type="GO" id="GO:0004827">
    <property type="term" value="F:proline-tRNA ligase activity"/>
    <property type="evidence" value="ECO:0007669"/>
    <property type="project" value="UniProtKB-EC"/>
</dbReference>
<keyword evidence="2" id="KW-0436">Ligase</keyword>
<name>A0A6S8DLL8_9STRA</name>
<accession>A0A6S8DLL8</accession>
<dbReference type="GO" id="GO:0006433">
    <property type="term" value="P:prolyl-tRNA aminoacylation"/>
    <property type="evidence" value="ECO:0007669"/>
    <property type="project" value="InterPro"/>
</dbReference>
<dbReference type="Pfam" id="PF03129">
    <property type="entry name" value="HGTP_anticodon"/>
    <property type="match status" value="1"/>
</dbReference>
<reference evidence="12" key="1">
    <citation type="submission" date="2021-01" db="EMBL/GenBank/DDBJ databases">
        <authorList>
            <person name="Corre E."/>
            <person name="Pelletier E."/>
            <person name="Niang G."/>
            <person name="Scheremetjew M."/>
            <person name="Finn R."/>
            <person name="Kale V."/>
            <person name="Holt S."/>
            <person name="Cochrane G."/>
            <person name="Meng A."/>
            <person name="Brown T."/>
            <person name="Cohen L."/>
        </authorList>
    </citation>
    <scope>NUCLEOTIDE SEQUENCE</scope>
    <source>
        <strain evidence="12">CCMP1510</strain>
    </source>
</reference>
<evidence type="ECO:0000256" key="8">
    <source>
        <dbReference type="ARBA" id="ARBA00047671"/>
    </source>
</evidence>
<dbReference type="Gene3D" id="3.90.960.10">
    <property type="entry name" value="YbaK/aminoacyl-tRNA synthetase-associated domain"/>
    <property type="match status" value="1"/>
</dbReference>
<dbReference type="EC" id="6.1.1.15" evidence="1"/>
<evidence type="ECO:0000256" key="7">
    <source>
        <dbReference type="ARBA" id="ARBA00029731"/>
    </source>
</evidence>
<evidence type="ECO:0000256" key="5">
    <source>
        <dbReference type="ARBA" id="ARBA00022917"/>
    </source>
</evidence>
<dbReference type="CDD" id="cd00862">
    <property type="entry name" value="ProRS_anticodon_zinc"/>
    <property type="match status" value="1"/>
</dbReference>
<dbReference type="Pfam" id="PF04073">
    <property type="entry name" value="tRNA_edit"/>
    <property type="match status" value="1"/>
</dbReference>
<dbReference type="InterPro" id="IPR006195">
    <property type="entry name" value="aa-tRNA-synth_II"/>
</dbReference>
<dbReference type="PRINTS" id="PR01046">
    <property type="entry name" value="TRNASYNTHPRO"/>
</dbReference>
<dbReference type="FunFam" id="3.90.960.10:FF:000005">
    <property type="entry name" value="Putative prolyl-tRNA synthetase"/>
    <property type="match status" value="1"/>
</dbReference>
<dbReference type="CDD" id="cd04335">
    <property type="entry name" value="PrdX_deacylase"/>
    <property type="match status" value="1"/>
</dbReference>
<dbReference type="Pfam" id="PF00587">
    <property type="entry name" value="tRNA-synt_2b"/>
    <property type="match status" value="1"/>
</dbReference>
<dbReference type="FunFam" id="3.30.110.30:FF:000001">
    <property type="entry name" value="Bifunctional glutamate/proline--tRNA ligase"/>
    <property type="match status" value="1"/>
</dbReference>
<gene>
    <name evidence="11" type="ORF">ALAG00032_LOCUS10177</name>
    <name evidence="12" type="ORF">ALAG00032_LOCUS10178</name>
</gene>